<comment type="caution">
    <text evidence="4">The sequence shown here is derived from an EMBL/GenBank/DDBJ whole genome shotgun (WGS) entry which is preliminary data.</text>
</comment>
<reference evidence="4 5" key="1">
    <citation type="submission" date="2018-11" db="EMBL/GenBank/DDBJ databases">
        <title>The draft genome sequence of Amphritea balenae JAMM 1525T.</title>
        <authorList>
            <person name="Fang Z."/>
            <person name="Zhang Y."/>
            <person name="Han X."/>
        </authorList>
    </citation>
    <scope>NUCLEOTIDE SEQUENCE [LARGE SCALE GENOMIC DNA]</scope>
    <source>
        <strain evidence="4 5">JAMM 1525</strain>
    </source>
</reference>
<dbReference type="OrthoDB" id="6638317at2"/>
<feature type="domain" description="DUF4350" evidence="3">
    <location>
        <begin position="45"/>
        <end position="254"/>
    </location>
</feature>
<organism evidence="4 5">
    <name type="scientific">Amphritea balenae</name>
    <dbReference type="NCBI Taxonomy" id="452629"/>
    <lineage>
        <taxon>Bacteria</taxon>
        <taxon>Pseudomonadati</taxon>
        <taxon>Pseudomonadota</taxon>
        <taxon>Gammaproteobacteria</taxon>
        <taxon>Oceanospirillales</taxon>
        <taxon>Oceanospirillaceae</taxon>
        <taxon>Amphritea</taxon>
    </lineage>
</organism>
<accession>A0A3P1STK7</accession>
<evidence type="ECO:0000313" key="4">
    <source>
        <dbReference type="EMBL" id="RRD00544.1"/>
    </source>
</evidence>
<keyword evidence="2" id="KW-0472">Membrane</keyword>
<evidence type="ECO:0000256" key="2">
    <source>
        <dbReference type="SAM" id="Phobius"/>
    </source>
</evidence>
<evidence type="ECO:0000259" key="3">
    <source>
        <dbReference type="Pfam" id="PF14258"/>
    </source>
</evidence>
<feature type="region of interest" description="Disordered" evidence="1">
    <location>
        <begin position="157"/>
        <end position="177"/>
    </location>
</feature>
<dbReference type="InterPro" id="IPR025646">
    <property type="entry name" value="DUF4350"/>
</dbReference>
<dbReference type="EMBL" id="RQXV01000002">
    <property type="protein sequence ID" value="RRD00544.1"/>
    <property type="molecule type" value="Genomic_DNA"/>
</dbReference>
<dbReference type="Pfam" id="PF14258">
    <property type="entry name" value="DUF4350"/>
    <property type="match status" value="1"/>
</dbReference>
<name>A0A3P1STK7_9GAMM</name>
<dbReference type="Proteomes" id="UP000267535">
    <property type="component" value="Unassembled WGS sequence"/>
</dbReference>
<feature type="transmembrane region" description="Helical" evidence="2">
    <location>
        <begin position="287"/>
        <end position="308"/>
    </location>
</feature>
<keyword evidence="2" id="KW-1133">Transmembrane helix</keyword>
<dbReference type="RefSeq" id="WP_124925125.1">
    <property type="nucleotide sequence ID" value="NZ_BMOH01000003.1"/>
</dbReference>
<sequence length="417" mass="47653">MSLANKILLWTLAALLLLGVSWYTVWFFTNYERQTKQELVDISPEARRNPWLAAERYLQQLGYSTETYSGRDQTANLPPVTDTLLLRRLQTEMTDTQLYRLNDWVEAGGTLIISPQVFTDTENIKESFIQDLGVRLRESLSIENDDTDETVAVETGVAESASESSVADKNEAKADPEKRYHQVSFTLFGEPESISAGFRRDRFLEDSDSWAVERGGNGAEYHYLRFEIGQGAVAVLSDLDLFSNERIGQLDHAFILGHMVADSPRVWLQYSPDMPGLPELLWQKMPFVVISLLLLLILMGWRLFLYTGPTLSLQDRQRRNLLEHIEATASYAWRIDRGRGMFESNRQALEQAWRRRHPVLNPMTQAQRGEWIGEKTGMTASAVERSLYHSIDKDQDFIKATLVLQQLASGLKQRELG</sequence>
<gene>
    <name evidence="4" type="ORF">EHS89_05500</name>
</gene>
<evidence type="ECO:0000256" key="1">
    <source>
        <dbReference type="SAM" id="MobiDB-lite"/>
    </source>
</evidence>
<keyword evidence="5" id="KW-1185">Reference proteome</keyword>
<proteinExistence type="predicted"/>
<dbReference type="AlphaFoldDB" id="A0A3P1STK7"/>
<protein>
    <submittedName>
        <fullName evidence="4">DUF4350 domain-containing protein</fullName>
    </submittedName>
</protein>
<feature type="compositionally biased region" description="Basic and acidic residues" evidence="1">
    <location>
        <begin position="166"/>
        <end position="177"/>
    </location>
</feature>
<keyword evidence="2" id="KW-0812">Transmembrane</keyword>
<evidence type="ECO:0000313" key="5">
    <source>
        <dbReference type="Proteomes" id="UP000267535"/>
    </source>
</evidence>